<dbReference type="InterPro" id="IPR006464">
    <property type="entry name" value="AcTrfase_RimI/Ard1"/>
</dbReference>
<evidence type="ECO:0000256" key="1">
    <source>
        <dbReference type="ARBA" id="ARBA00005395"/>
    </source>
</evidence>
<keyword evidence="4 6" id="KW-0012">Acyltransferase</keyword>
<dbReference type="SUPFAM" id="SSF55729">
    <property type="entry name" value="Acyl-CoA N-acyltransferases (Nat)"/>
    <property type="match status" value="1"/>
</dbReference>
<dbReference type="InterPro" id="IPR016181">
    <property type="entry name" value="Acyl_CoA_acyltransferase"/>
</dbReference>
<dbReference type="EMBL" id="QRMZ01000009">
    <property type="protein sequence ID" value="RHK06536.1"/>
    <property type="molecule type" value="Genomic_DNA"/>
</dbReference>
<evidence type="ECO:0000256" key="3">
    <source>
        <dbReference type="ARBA" id="ARBA00022679"/>
    </source>
</evidence>
<dbReference type="RefSeq" id="WP_005237007.1">
    <property type="nucleotide sequence ID" value="NZ_BJMG01000003.1"/>
</dbReference>
<dbReference type="PANTHER" id="PTHR43420">
    <property type="entry name" value="ACETYLTRANSFERASE"/>
    <property type="match status" value="1"/>
</dbReference>
<dbReference type="NCBIfam" id="TIGR01575">
    <property type="entry name" value="rimI"/>
    <property type="match status" value="1"/>
</dbReference>
<feature type="domain" description="N-acetyltransferase" evidence="5">
    <location>
        <begin position="32"/>
        <end position="179"/>
    </location>
</feature>
<evidence type="ECO:0000313" key="8">
    <source>
        <dbReference type="Proteomes" id="UP000286288"/>
    </source>
</evidence>
<gene>
    <name evidence="7" type="primary">rimI</name>
    <name evidence="7" type="ORF">DW084_08235</name>
    <name evidence="6" type="ORF">P7I32_06380</name>
</gene>
<keyword evidence="2" id="KW-0963">Cytoplasm</keyword>
<accession>A0A1I1U2C2</accession>
<keyword evidence="3 7" id="KW-0808">Transferase</keyword>
<comment type="similarity">
    <text evidence="1">Belongs to the acetyltransferase family. RimI subfamily.</text>
</comment>
<dbReference type="InterPro" id="IPR050680">
    <property type="entry name" value="YpeA/RimI_acetyltransf"/>
</dbReference>
<dbReference type="PROSITE" id="PS51186">
    <property type="entry name" value="GNAT"/>
    <property type="match status" value="1"/>
</dbReference>
<dbReference type="Gene3D" id="3.40.630.30">
    <property type="match status" value="1"/>
</dbReference>
<dbReference type="GO" id="GO:0005840">
    <property type="term" value="C:ribosome"/>
    <property type="evidence" value="ECO:0007669"/>
    <property type="project" value="UniProtKB-KW"/>
</dbReference>
<dbReference type="Proteomes" id="UP000286288">
    <property type="component" value="Unassembled WGS sequence"/>
</dbReference>
<dbReference type="AlphaFoldDB" id="A0A1I1U2C2"/>
<dbReference type="CDD" id="cd04301">
    <property type="entry name" value="NAT_SF"/>
    <property type="match status" value="1"/>
</dbReference>
<dbReference type="GO" id="GO:0008999">
    <property type="term" value="F:protein-N-terminal-alanine acetyltransferase activity"/>
    <property type="evidence" value="ECO:0007669"/>
    <property type="project" value="UniProtKB-EC"/>
</dbReference>
<dbReference type="EC" id="2.3.1.266" evidence="6"/>
<keyword evidence="6" id="KW-0687">Ribonucleoprotein</keyword>
<organism evidence="7 8">
    <name type="scientific">Enterococcus casseliflavus</name>
    <name type="common">Enterococcus flavescens</name>
    <dbReference type="NCBI Taxonomy" id="37734"/>
    <lineage>
        <taxon>Bacteria</taxon>
        <taxon>Bacillati</taxon>
        <taxon>Bacillota</taxon>
        <taxon>Bacilli</taxon>
        <taxon>Lactobacillales</taxon>
        <taxon>Enterococcaceae</taxon>
        <taxon>Enterococcus</taxon>
    </lineage>
</organism>
<dbReference type="Pfam" id="PF00583">
    <property type="entry name" value="Acetyltransf_1"/>
    <property type="match status" value="1"/>
</dbReference>
<keyword evidence="6" id="KW-0689">Ribosomal protein</keyword>
<sequence>MLKKFKTMTGKLALFRQIQYPERKKEIRGETYVVRELVGDDIKELLQVERLVYAGELPWTKSAFLSELYSRVKHLYLGILHNERMIGFIGVRILGADAHITNIAIIPDYQGKGIGSFLLGEIERYARKNKCDRLTLEVRLGNRDAQRLYRTLGFVSQAIKTAYYTEGNEDALDMVKFLND</sequence>
<dbReference type="OrthoDB" id="9794566at2"/>
<reference evidence="7 8" key="1">
    <citation type="submission" date="2018-08" db="EMBL/GenBank/DDBJ databases">
        <title>A genome reference for cultivated species of the human gut microbiota.</title>
        <authorList>
            <person name="Zou Y."/>
            <person name="Xue W."/>
            <person name="Luo G."/>
        </authorList>
    </citation>
    <scope>NUCLEOTIDE SEQUENCE [LARGE SCALE GENOMIC DNA]</scope>
    <source>
        <strain evidence="7 8">AF48-16</strain>
    </source>
</reference>
<reference evidence="6" key="2">
    <citation type="submission" date="2023-03" db="EMBL/GenBank/DDBJ databases">
        <authorList>
            <person name="Shen W."/>
            <person name="Cai J."/>
        </authorList>
    </citation>
    <scope>NUCLEOTIDE SEQUENCE</scope>
    <source>
        <strain evidence="6">K72-2</strain>
    </source>
</reference>
<dbReference type="PANTHER" id="PTHR43420:SF44">
    <property type="entry name" value="ACETYLTRANSFERASE YPEA"/>
    <property type="match status" value="1"/>
</dbReference>
<evidence type="ECO:0000256" key="4">
    <source>
        <dbReference type="ARBA" id="ARBA00023315"/>
    </source>
</evidence>
<dbReference type="GeneID" id="91576153"/>
<dbReference type="Proteomes" id="UP001268896">
    <property type="component" value="Unassembled WGS sequence"/>
</dbReference>
<proteinExistence type="inferred from homology"/>
<evidence type="ECO:0000313" key="7">
    <source>
        <dbReference type="EMBL" id="RHK06536.1"/>
    </source>
</evidence>
<evidence type="ECO:0000256" key="2">
    <source>
        <dbReference type="ARBA" id="ARBA00022490"/>
    </source>
</evidence>
<comment type="caution">
    <text evidence="7">The sequence shown here is derived from an EMBL/GenBank/DDBJ whole genome shotgun (WGS) entry which is preliminary data.</text>
</comment>
<evidence type="ECO:0000259" key="5">
    <source>
        <dbReference type="PROSITE" id="PS51186"/>
    </source>
</evidence>
<protein>
    <submittedName>
        <fullName evidence="6">Ribosomal protein S18-alanine N-acetyltransferase</fullName>
        <ecNumber evidence="6">2.3.1.266</ecNumber>
    </submittedName>
    <submittedName>
        <fullName evidence="7">Ribosomal-protein-alanine N-acetyltransferase</fullName>
    </submittedName>
</protein>
<dbReference type="EMBL" id="JARQDV010000003">
    <property type="protein sequence ID" value="MDT2964229.1"/>
    <property type="molecule type" value="Genomic_DNA"/>
</dbReference>
<evidence type="ECO:0000313" key="6">
    <source>
        <dbReference type="EMBL" id="MDT2964229.1"/>
    </source>
</evidence>
<name>A0A1I1U2C2_ENTCA</name>
<dbReference type="InterPro" id="IPR000182">
    <property type="entry name" value="GNAT_dom"/>
</dbReference>